<dbReference type="GO" id="GO:0006508">
    <property type="term" value="P:proteolysis"/>
    <property type="evidence" value="ECO:0007669"/>
    <property type="project" value="UniProtKB-KW"/>
</dbReference>
<evidence type="ECO:0000259" key="1">
    <source>
        <dbReference type="Pfam" id="PF00814"/>
    </source>
</evidence>
<dbReference type="Gene3D" id="3.30.420.40">
    <property type="match status" value="1"/>
</dbReference>
<dbReference type="AlphaFoldDB" id="W2V0S5"/>
<accession>W2V0S5</accession>
<reference evidence="2 3" key="1">
    <citation type="journal article" date="2013" name="PLoS ONE">
        <title>Bacterial endosymbiosis in a chordate host: long-term co-evolution and conservation of secondary metabolism.</title>
        <authorList>
            <person name="Kwan J.C."/>
            <person name="Schmidt E.W."/>
        </authorList>
    </citation>
    <scope>NUCLEOTIDE SEQUENCE [LARGE SCALE GENOMIC DNA]</scope>
    <source>
        <strain evidence="3">L6</strain>
    </source>
</reference>
<proteinExistence type="predicted"/>
<evidence type="ECO:0000313" key="3">
    <source>
        <dbReference type="Proteomes" id="UP000018951"/>
    </source>
</evidence>
<feature type="domain" description="Gcp-like" evidence="1">
    <location>
        <begin position="43"/>
        <end position="109"/>
    </location>
</feature>
<name>W2V0S5_9RICK</name>
<organism evidence="2 3">
    <name type="scientific">Candidatus Xenolissoclinum pacificiensis L6</name>
    <dbReference type="NCBI Taxonomy" id="1401685"/>
    <lineage>
        <taxon>Bacteria</taxon>
        <taxon>Pseudomonadati</taxon>
        <taxon>Pseudomonadota</taxon>
        <taxon>Alphaproteobacteria</taxon>
        <taxon>Rickettsiales</taxon>
        <taxon>Anaplasmataceae</taxon>
        <taxon>Candidatus Xenolissoclinum</taxon>
    </lineage>
</organism>
<sequence>MSHTLALSLCATTTNFSISIFEMENLNKIVTYHNTKLQIVGYLLAILQDLMTRYSLSFSNIHHLITCNGPGMFTSIRAGVAALQGIGLVNKIPVYGIDAMPALAFKYSTDYPHNQDNFIDVVYRISNCSLYFERFDHSLISRLPLCRLKNNKYLKHEKFNSVGNIKECTYEIELDSEVIMHHFVATKSREVNIIYTY</sequence>
<dbReference type="Proteomes" id="UP000018951">
    <property type="component" value="Unassembled WGS sequence"/>
</dbReference>
<comment type="caution">
    <text evidence="2">The sequence shown here is derived from an EMBL/GenBank/DDBJ whole genome shotgun (WGS) entry which is preliminary data.</text>
</comment>
<dbReference type="STRING" id="1401685.P857_730"/>
<dbReference type="Pfam" id="PF00814">
    <property type="entry name" value="TsaD"/>
    <property type="match status" value="1"/>
</dbReference>
<dbReference type="InterPro" id="IPR043129">
    <property type="entry name" value="ATPase_NBD"/>
</dbReference>
<dbReference type="InterPro" id="IPR000905">
    <property type="entry name" value="Gcp-like_dom"/>
</dbReference>
<keyword evidence="3" id="KW-1185">Reference proteome</keyword>
<dbReference type="EMBL" id="AXCJ01000008">
    <property type="protein sequence ID" value="ETO91237.1"/>
    <property type="molecule type" value="Genomic_DNA"/>
</dbReference>
<gene>
    <name evidence="2" type="ORF">P857_730</name>
</gene>
<protein>
    <submittedName>
        <fullName evidence="2">Glycoprotease family protein</fullName>
    </submittedName>
</protein>
<evidence type="ECO:0000313" key="2">
    <source>
        <dbReference type="EMBL" id="ETO91237.1"/>
    </source>
</evidence>
<dbReference type="GO" id="GO:0008233">
    <property type="term" value="F:peptidase activity"/>
    <property type="evidence" value="ECO:0007669"/>
    <property type="project" value="UniProtKB-KW"/>
</dbReference>
<dbReference type="SUPFAM" id="SSF53067">
    <property type="entry name" value="Actin-like ATPase domain"/>
    <property type="match status" value="1"/>
</dbReference>